<name>A0A131YDQ6_RHIAP</name>
<evidence type="ECO:0000256" key="1">
    <source>
        <dbReference type="SAM" id="MobiDB-lite"/>
    </source>
</evidence>
<reference evidence="2" key="1">
    <citation type="journal article" date="2016" name="Ticks Tick Borne Dis.">
        <title>De novo assembly and annotation of the salivary gland transcriptome of Rhipicephalus appendiculatus male and female ticks during blood feeding.</title>
        <authorList>
            <person name="de Castro M.H."/>
            <person name="de Klerk D."/>
            <person name="Pienaar R."/>
            <person name="Latif A.A."/>
            <person name="Rees D.J."/>
            <person name="Mans B.J."/>
        </authorList>
    </citation>
    <scope>NUCLEOTIDE SEQUENCE</scope>
    <source>
        <tissue evidence="2">Salivary glands</tissue>
    </source>
</reference>
<dbReference type="EMBL" id="GEDV01011967">
    <property type="protein sequence ID" value="JAP76590.1"/>
    <property type="molecule type" value="Transcribed_RNA"/>
</dbReference>
<accession>A0A131YDQ6</accession>
<evidence type="ECO:0000313" key="2">
    <source>
        <dbReference type="EMBL" id="JAP76590.1"/>
    </source>
</evidence>
<feature type="region of interest" description="Disordered" evidence="1">
    <location>
        <begin position="1"/>
        <end position="32"/>
    </location>
</feature>
<protein>
    <submittedName>
        <fullName evidence="2">Uncharacterized protein</fullName>
    </submittedName>
</protein>
<proteinExistence type="predicted"/>
<dbReference type="AlphaFoldDB" id="A0A131YDQ6"/>
<sequence>MKSSLAQASRECSFRQHQTPSEGASLKKLGHPHTRLQRIKQRRRGFACVAPSDDSIRQHATATTIQSSTPDIIIKTLEEQEVDFSLARVCTQYAKDGYAIGGFACVTPSYDKIRRPEP</sequence>
<organism evidence="2">
    <name type="scientific">Rhipicephalus appendiculatus</name>
    <name type="common">Brown ear tick</name>
    <dbReference type="NCBI Taxonomy" id="34631"/>
    <lineage>
        <taxon>Eukaryota</taxon>
        <taxon>Metazoa</taxon>
        <taxon>Ecdysozoa</taxon>
        <taxon>Arthropoda</taxon>
        <taxon>Chelicerata</taxon>
        <taxon>Arachnida</taxon>
        <taxon>Acari</taxon>
        <taxon>Parasitiformes</taxon>
        <taxon>Ixodida</taxon>
        <taxon>Ixodoidea</taxon>
        <taxon>Ixodidae</taxon>
        <taxon>Rhipicephalinae</taxon>
        <taxon>Rhipicephalus</taxon>
        <taxon>Rhipicephalus</taxon>
    </lineage>
</organism>